<feature type="domain" description="Ig-like" evidence="6">
    <location>
        <begin position="26"/>
        <end position="120"/>
    </location>
</feature>
<keyword evidence="1" id="KW-0732">Signal</keyword>
<dbReference type="EMBL" id="JARBDR010000903">
    <property type="protein sequence ID" value="KAJ8304740.1"/>
    <property type="molecule type" value="Genomic_DNA"/>
</dbReference>
<gene>
    <name evidence="7" type="ORF">KUTeg_018323</name>
</gene>
<evidence type="ECO:0000256" key="2">
    <source>
        <dbReference type="ARBA" id="ARBA00022737"/>
    </source>
</evidence>
<keyword evidence="5" id="KW-0472">Membrane</keyword>
<evidence type="ECO:0000256" key="3">
    <source>
        <dbReference type="ARBA" id="ARBA00023157"/>
    </source>
</evidence>
<dbReference type="InterPro" id="IPR013098">
    <property type="entry name" value="Ig_I-set"/>
</dbReference>
<evidence type="ECO:0000256" key="5">
    <source>
        <dbReference type="SAM" id="Phobius"/>
    </source>
</evidence>
<dbReference type="SMART" id="SM00406">
    <property type="entry name" value="IGv"/>
    <property type="match status" value="2"/>
</dbReference>
<dbReference type="InterPro" id="IPR007110">
    <property type="entry name" value="Ig-like_dom"/>
</dbReference>
<evidence type="ECO:0000313" key="7">
    <source>
        <dbReference type="EMBL" id="KAJ8304740.1"/>
    </source>
</evidence>
<dbReference type="InterPro" id="IPR013783">
    <property type="entry name" value="Ig-like_fold"/>
</dbReference>
<keyword evidence="8" id="KW-1185">Reference proteome</keyword>
<name>A0ABQ9EMW5_TEGGR</name>
<dbReference type="PANTHER" id="PTHR12231">
    <property type="entry name" value="CTX-RELATED TYPE I TRANSMEMBRANE PROTEIN"/>
    <property type="match status" value="1"/>
</dbReference>
<keyword evidence="5" id="KW-0812">Transmembrane</keyword>
<keyword evidence="3" id="KW-1015">Disulfide bond</keyword>
<sequence length="408" mass="47167">MICDVGTCYVLMFTDFMIAEVFATEPSFDVPTINVTVVEGEDATLPCSVENLQEHTVVWTDQWTTILTYGTTRILDDDRISVERPYTEDWNLLIREVKYEDKGKYICQINTKPVKAKYVELYVLVPPKVISSTRDVITREGETVTLACNVTGIPPPRVQWYRQPLGQSPGKQKEQIGAHGEILIIHNVSRYCEVRPEIELPNKRIGQYQGKDTILECKITAFPQAVTVWKRFGKEITSNFKYHVEVYDLGSHRLTLSLRIKNIDTNDFGSYACFSSNKLGEDQEEMILYVQYICKYVFEIFYFLSSFLIRTCKKIRQIPLFLYTRLYTMTFTQHFSLRKYSTSVNSLYIEISEYFQRTTGRPTFRTESYPIKTQRLPDNQYSHGTKITGSIQGPLIVTKGTKSSLESK</sequence>
<dbReference type="SMART" id="SM00408">
    <property type="entry name" value="IGc2"/>
    <property type="match status" value="3"/>
</dbReference>
<organism evidence="7 8">
    <name type="scientific">Tegillarca granosa</name>
    <name type="common">Malaysian cockle</name>
    <name type="synonym">Anadara granosa</name>
    <dbReference type="NCBI Taxonomy" id="220873"/>
    <lineage>
        <taxon>Eukaryota</taxon>
        <taxon>Metazoa</taxon>
        <taxon>Spiralia</taxon>
        <taxon>Lophotrochozoa</taxon>
        <taxon>Mollusca</taxon>
        <taxon>Bivalvia</taxon>
        <taxon>Autobranchia</taxon>
        <taxon>Pteriomorphia</taxon>
        <taxon>Arcoida</taxon>
        <taxon>Arcoidea</taxon>
        <taxon>Arcidae</taxon>
        <taxon>Tegillarca</taxon>
    </lineage>
</organism>
<dbReference type="InterPro" id="IPR051170">
    <property type="entry name" value="Neural/epithelial_adhesion"/>
</dbReference>
<evidence type="ECO:0000313" key="8">
    <source>
        <dbReference type="Proteomes" id="UP001217089"/>
    </source>
</evidence>
<dbReference type="InterPro" id="IPR036179">
    <property type="entry name" value="Ig-like_dom_sf"/>
</dbReference>
<dbReference type="SMART" id="SM00409">
    <property type="entry name" value="IG"/>
    <property type="match status" value="2"/>
</dbReference>
<keyword evidence="2" id="KW-0677">Repeat</keyword>
<keyword evidence="4" id="KW-0393">Immunoglobulin domain</keyword>
<reference evidence="7 8" key="1">
    <citation type="submission" date="2022-12" db="EMBL/GenBank/DDBJ databases">
        <title>Chromosome-level genome of Tegillarca granosa.</title>
        <authorList>
            <person name="Kim J."/>
        </authorList>
    </citation>
    <scope>NUCLEOTIDE SEQUENCE [LARGE SCALE GENOMIC DNA]</scope>
    <source>
        <strain evidence="7">Teg-2019</strain>
        <tissue evidence="7">Adductor muscle</tissue>
    </source>
</reference>
<proteinExistence type="predicted"/>
<dbReference type="Gene3D" id="2.60.40.10">
    <property type="entry name" value="Immunoglobulins"/>
    <property type="match status" value="3"/>
</dbReference>
<dbReference type="PROSITE" id="PS50835">
    <property type="entry name" value="IG_LIKE"/>
    <property type="match status" value="2"/>
</dbReference>
<feature type="transmembrane region" description="Helical" evidence="5">
    <location>
        <begin position="286"/>
        <end position="309"/>
    </location>
</feature>
<dbReference type="Pfam" id="PF13927">
    <property type="entry name" value="Ig_3"/>
    <property type="match status" value="1"/>
</dbReference>
<dbReference type="SUPFAM" id="SSF48726">
    <property type="entry name" value="Immunoglobulin"/>
    <property type="match status" value="2"/>
</dbReference>
<comment type="caution">
    <text evidence="7">The sequence shown here is derived from an EMBL/GenBank/DDBJ whole genome shotgun (WGS) entry which is preliminary data.</text>
</comment>
<evidence type="ECO:0000256" key="4">
    <source>
        <dbReference type="ARBA" id="ARBA00023319"/>
    </source>
</evidence>
<dbReference type="InterPro" id="IPR003599">
    <property type="entry name" value="Ig_sub"/>
</dbReference>
<dbReference type="InterPro" id="IPR013106">
    <property type="entry name" value="Ig_V-set"/>
</dbReference>
<evidence type="ECO:0000259" key="6">
    <source>
        <dbReference type="PROSITE" id="PS50835"/>
    </source>
</evidence>
<protein>
    <recommendedName>
        <fullName evidence="6">Ig-like domain-containing protein</fullName>
    </recommendedName>
</protein>
<dbReference type="InterPro" id="IPR003598">
    <property type="entry name" value="Ig_sub2"/>
</dbReference>
<dbReference type="Proteomes" id="UP001217089">
    <property type="component" value="Unassembled WGS sequence"/>
</dbReference>
<feature type="domain" description="Ig-like" evidence="6">
    <location>
        <begin position="127"/>
        <end position="289"/>
    </location>
</feature>
<evidence type="ECO:0000256" key="1">
    <source>
        <dbReference type="ARBA" id="ARBA00022729"/>
    </source>
</evidence>
<accession>A0ABQ9EMW5</accession>
<dbReference type="Pfam" id="PF07679">
    <property type="entry name" value="I-set"/>
    <property type="match status" value="2"/>
</dbReference>
<keyword evidence="5" id="KW-1133">Transmembrane helix</keyword>
<dbReference type="PANTHER" id="PTHR12231:SF253">
    <property type="entry name" value="DPR-INTERACTING PROTEIN ETA, ISOFORM B-RELATED"/>
    <property type="match status" value="1"/>
</dbReference>